<keyword evidence="7" id="KW-1185">Reference proteome</keyword>
<dbReference type="Gene3D" id="1.10.357.10">
    <property type="entry name" value="Tetracycline Repressor, domain 2"/>
    <property type="match status" value="1"/>
</dbReference>
<dbReference type="Pfam" id="PF16925">
    <property type="entry name" value="TetR_C_13"/>
    <property type="match status" value="1"/>
</dbReference>
<dbReference type="SUPFAM" id="SSF48498">
    <property type="entry name" value="Tetracyclin repressor-like, C-terminal domain"/>
    <property type="match status" value="1"/>
</dbReference>
<keyword evidence="1" id="KW-0805">Transcription regulation</keyword>
<evidence type="ECO:0000256" key="2">
    <source>
        <dbReference type="ARBA" id="ARBA00023125"/>
    </source>
</evidence>
<dbReference type="InterPro" id="IPR009057">
    <property type="entry name" value="Homeodomain-like_sf"/>
</dbReference>
<dbReference type="InterPro" id="IPR036271">
    <property type="entry name" value="Tet_transcr_reg_TetR-rel_C_sf"/>
</dbReference>
<keyword evidence="3" id="KW-0804">Transcription</keyword>
<dbReference type="GO" id="GO:0003677">
    <property type="term" value="F:DNA binding"/>
    <property type="evidence" value="ECO:0007669"/>
    <property type="project" value="UniProtKB-UniRule"/>
</dbReference>
<dbReference type="InterPro" id="IPR001647">
    <property type="entry name" value="HTH_TetR"/>
</dbReference>
<evidence type="ECO:0000259" key="5">
    <source>
        <dbReference type="PROSITE" id="PS50977"/>
    </source>
</evidence>
<dbReference type="Pfam" id="PF00440">
    <property type="entry name" value="TetR_N"/>
    <property type="match status" value="1"/>
</dbReference>
<protein>
    <submittedName>
        <fullName evidence="6">Transcriptional regulator, TetR family</fullName>
    </submittedName>
</protein>
<gene>
    <name evidence="6" type="ORF">ACPOL_4432</name>
</gene>
<keyword evidence="2 4" id="KW-0238">DNA-binding</keyword>
<organism evidence="6 7">
    <name type="scientific">Acidisarcina polymorpha</name>
    <dbReference type="NCBI Taxonomy" id="2211140"/>
    <lineage>
        <taxon>Bacteria</taxon>
        <taxon>Pseudomonadati</taxon>
        <taxon>Acidobacteriota</taxon>
        <taxon>Terriglobia</taxon>
        <taxon>Terriglobales</taxon>
        <taxon>Acidobacteriaceae</taxon>
        <taxon>Acidisarcina</taxon>
    </lineage>
</organism>
<proteinExistence type="predicted"/>
<reference evidence="6 7" key="1">
    <citation type="journal article" date="2018" name="Front. Microbiol.">
        <title>Hydrolytic Capabilities as a Key to Environmental Success: Chitinolytic and Cellulolytic Acidobacteria From Acidic Sub-arctic Soils and Boreal Peatlands.</title>
        <authorList>
            <person name="Belova S.E."/>
            <person name="Ravin N.V."/>
            <person name="Pankratov T.A."/>
            <person name="Rakitin A.L."/>
            <person name="Ivanova A.A."/>
            <person name="Beletsky A.V."/>
            <person name="Mardanov A.V."/>
            <person name="Sinninghe Damste J.S."/>
            <person name="Dedysh S.N."/>
        </authorList>
    </citation>
    <scope>NUCLEOTIDE SEQUENCE [LARGE SCALE GENOMIC DNA]</scope>
    <source>
        <strain evidence="6 7">SBC82</strain>
    </source>
</reference>
<name>A0A2Z5G4W6_9BACT</name>
<evidence type="ECO:0000256" key="1">
    <source>
        <dbReference type="ARBA" id="ARBA00023015"/>
    </source>
</evidence>
<feature type="domain" description="HTH tetR-type" evidence="5">
    <location>
        <begin position="12"/>
        <end position="72"/>
    </location>
</feature>
<dbReference type="PANTHER" id="PTHR47506">
    <property type="entry name" value="TRANSCRIPTIONAL REGULATORY PROTEIN"/>
    <property type="match status" value="1"/>
</dbReference>
<dbReference type="Proteomes" id="UP000253606">
    <property type="component" value="Chromosome"/>
</dbReference>
<dbReference type="AlphaFoldDB" id="A0A2Z5G4W6"/>
<dbReference type="InterPro" id="IPR011075">
    <property type="entry name" value="TetR_C"/>
</dbReference>
<dbReference type="PROSITE" id="PS01081">
    <property type="entry name" value="HTH_TETR_1"/>
    <property type="match status" value="1"/>
</dbReference>
<feature type="DNA-binding region" description="H-T-H motif" evidence="4">
    <location>
        <begin position="35"/>
        <end position="54"/>
    </location>
</feature>
<dbReference type="InterPro" id="IPR023772">
    <property type="entry name" value="DNA-bd_HTH_TetR-type_CS"/>
</dbReference>
<evidence type="ECO:0000313" key="7">
    <source>
        <dbReference type="Proteomes" id="UP000253606"/>
    </source>
</evidence>
<dbReference type="PANTHER" id="PTHR47506:SF3">
    <property type="entry name" value="HTH-TYPE TRANSCRIPTIONAL REGULATOR LMRA"/>
    <property type="match status" value="1"/>
</dbReference>
<sequence length="205" mass="22368">MVKTGSSLKKGDQTRRRIIEKSAPIFNQHGYAGTSMSELMAATGLEKGGIYRHFKSKRSLAGAAFDYAWEAVKIPRHQGIESCTSSLEKLLLLVRNFVEEPVKAIPGGCPLLNTAVDSDDGDSLLRSKVSSALAQWRAKISGLVREGQRDGELRKEVDPDSVAVLLIASLEGSVMMSRLEKSREPLRTVGKHLGEYLASLAVRTD</sequence>
<dbReference type="PROSITE" id="PS50977">
    <property type="entry name" value="HTH_TETR_2"/>
    <property type="match status" value="1"/>
</dbReference>
<dbReference type="PRINTS" id="PR00455">
    <property type="entry name" value="HTHTETR"/>
</dbReference>
<dbReference type="EMBL" id="CP030840">
    <property type="protein sequence ID" value="AXC13705.1"/>
    <property type="molecule type" value="Genomic_DNA"/>
</dbReference>
<evidence type="ECO:0000256" key="3">
    <source>
        <dbReference type="ARBA" id="ARBA00023163"/>
    </source>
</evidence>
<dbReference type="SUPFAM" id="SSF46689">
    <property type="entry name" value="Homeodomain-like"/>
    <property type="match status" value="1"/>
</dbReference>
<evidence type="ECO:0000313" key="6">
    <source>
        <dbReference type="EMBL" id="AXC13705.1"/>
    </source>
</evidence>
<accession>A0A2Z5G4W6</accession>
<evidence type="ECO:0000256" key="4">
    <source>
        <dbReference type="PROSITE-ProRule" id="PRU00335"/>
    </source>
</evidence>
<dbReference type="KEGG" id="abas:ACPOL_4432"/>
<dbReference type="RefSeq" id="WP_161557464.1">
    <property type="nucleotide sequence ID" value="NZ_CP030840.1"/>
</dbReference>